<dbReference type="CDD" id="cd17506">
    <property type="entry name" value="Ubl_SAMP2_like"/>
    <property type="match status" value="1"/>
</dbReference>
<gene>
    <name evidence="1" type="ORF">MBFIL_07140</name>
</gene>
<keyword evidence="2" id="KW-1185">Reference proteome</keyword>
<dbReference type="SUPFAM" id="SSF54285">
    <property type="entry name" value="MoaD/ThiS"/>
    <property type="match status" value="1"/>
</dbReference>
<protein>
    <submittedName>
        <fullName evidence="1">Sulfur carrier protein ThiS</fullName>
    </submittedName>
</protein>
<dbReference type="EMBL" id="LWMT01000105">
    <property type="protein sequence ID" value="KZX15165.1"/>
    <property type="molecule type" value="Genomic_DNA"/>
</dbReference>
<dbReference type="RefSeq" id="WP_066971601.1">
    <property type="nucleotide sequence ID" value="NZ_LWMT01000105.1"/>
</dbReference>
<dbReference type="Gene3D" id="3.10.20.30">
    <property type="match status" value="1"/>
</dbReference>
<evidence type="ECO:0000313" key="2">
    <source>
        <dbReference type="Proteomes" id="UP000077066"/>
    </source>
</evidence>
<organism evidence="1 2">
    <name type="scientific">Methanobrevibacter filiformis</name>
    <dbReference type="NCBI Taxonomy" id="55758"/>
    <lineage>
        <taxon>Archaea</taxon>
        <taxon>Methanobacteriati</taxon>
        <taxon>Methanobacteriota</taxon>
        <taxon>Methanomada group</taxon>
        <taxon>Methanobacteria</taxon>
        <taxon>Methanobacteriales</taxon>
        <taxon>Methanobacteriaceae</taxon>
        <taxon>Methanobrevibacter</taxon>
    </lineage>
</organism>
<dbReference type="Proteomes" id="UP000077066">
    <property type="component" value="Unassembled WGS sequence"/>
</dbReference>
<accession>A0A166D3K4</accession>
<comment type="caution">
    <text evidence="1">The sequence shown here is derived from an EMBL/GenBank/DDBJ whole genome shotgun (WGS) entry which is preliminary data.</text>
</comment>
<dbReference type="InterPro" id="IPR003749">
    <property type="entry name" value="ThiS/MoaD-like"/>
</dbReference>
<dbReference type="InterPro" id="IPR016155">
    <property type="entry name" value="Mopterin_synth/thiamin_S_b"/>
</dbReference>
<proteinExistence type="predicted"/>
<dbReference type="InterPro" id="IPR012675">
    <property type="entry name" value="Beta-grasp_dom_sf"/>
</dbReference>
<evidence type="ECO:0000313" key="1">
    <source>
        <dbReference type="EMBL" id="KZX15165.1"/>
    </source>
</evidence>
<name>A0A166D3K4_9EURY</name>
<dbReference type="Pfam" id="PF02597">
    <property type="entry name" value="ThiS"/>
    <property type="match status" value="1"/>
</dbReference>
<sequence>MAYTLKIEGKEEIKELNGKKTIKDLLNELELSNESIVTKKNGEVVVEDEIIEDNDTIQLIRIIYGG</sequence>
<dbReference type="AlphaFoldDB" id="A0A166D3K4"/>
<dbReference type="PATRIC" id="fig|55758.3.peg.796"/>
<reference evidence="1 2" key="1">
    <citation type="submission" date="2016-04" db="EMBL/GenBank/DDBJ databases">
        <title>Genome sequence of Methanobrevibacter filiformis DSM 11501.</title>
        <authorList>
            <person name="Poehlein A."/>
            <person name="Seedorf H."/>
            <person name="Daniel R."/>
        </authorList>
    </citation>
    <scope>NUCLEOTIDE SEQUENCE [LARGE SCALE GENOMIC DNA]</scope>
    <source>
        <strain evidence="1 2">DSM 11501</strain>
    </source>
</reference>
<dbReference type="STRING" id="55758.MBFIL_07140"/>